<evidence type="ECO:0000313" key="3">
    <source>
        <dbReference type="Proteomes" id="UP001054846"/>
    </source>
</evidence>
<dbReference type="Proteomes" id="UP001054846">
    <property type="component" value="Chromosome"/>
</dbReference>
<name>A0ABY3PMR9_9CYAN</name>
<organism evidence="2 3">
    <name type="scientific">Gloeobacter morelensis MG652769</name>
    <dbReference type="NCBI Taxonomy" id="2781736"/>
    <lineage>
        <taxon>Bacteria</taxon>
        <taxon>Bacillati</taxon>
        <taxon>Cyanobacteriota</taxon>
        <taxon>Cyanophyceae</taxon>
        <taxon>Gloeobacterales</taxon>
        <taxon>Gloeobacteraceae</taxon>
        <taxon>Gloeobacter</taxon>
        <taxon>Gloeobacter morelensis</taxon>
    </lineage>
</organism>
<dbReference type="SMART" id="SM00563">
    <property type="entry name" value="PlsC"/>
    <property type="match status" value="1"/>
</dbReference>
<dbReference type="RefSeq" id="WP_230842007.1">
    <property type="nucleotide sequence ID" value="NZ_CP063845.1"/>
</dbReference>
<dbReference type="GO" id="GO:0016746">
    <property type="term" value="F:acyltransferase activity"/>
    <property type="evidence" value="ECO:0007669"/>
    <property type="project" value="UniProtKB-KW"/>
</dbReference>
<dbReference type="EMBL" id="CP063845">
    <property type="protein sequence ID" value="UFP94941.1"/>
    <property type="molecule type" value="Genomic_DNA"/>
</dbReference>
<sequence>MTDRPAVQARPPLAFVPPTLDPLLLKALPAALPWWLRLATPLADFRTEHVERLVALYRDFQAGKARFLLAFRHPTTYDPFAMGYLLSQAVPRKAREQGVQLNGPVHAHFLYDRGIPLWAGRAVGWLLPRVGGISIQRGRFDRLGLRAARDLFAHGSLPLAAAPEGGTNAHSEIVGPLEPGVAQLGFWCAEDLAAAGRPEAVYIVPVGIRYSYIDAPWAALDRLLDTLEADVGHQPAPGGDRYGRLLAVGERLLAQMESFYSRFYRRHLPSAAPGEPAARFDERLTRLLEAALQVAEEFFDLSAKGNLIDRCRRIEQAGFERIFREDLKDGGRGLSPTERGLADRLAEETDLRMWHMRLVENFVAVNGNYVRSKPTAERFAETALIALRTVQSLKGDSPFEAVNLGKQRVHLTVAEPLSVRERLAAYQSGRQGARQEVARLTDDLQAALEAMVDGASGRSPR</sequence>
<dbReference type="SUPFAM" id="SSF69593">
    <property type="entry name" value="Glycerol-3-phosphate (1)-acyltransferase"/>
    <property type="match status" value="1"/>
</dbReference>
<keyword evidence="2" id="KW-0808">Transferase</keyword>
<keyword evidence="2" id="KW-0012">Acyltransferase</keyword>
<feature type="domain" description="Phospholipid/glycerol acyltransferase" evidence="1">
    <location>
        <begin position="67"/>
        <end position="211"/>
    </location>
</feature>
<evidence type="ECO:0000259" key="1">
    <source>
        <dbReference type="SMART" id="SM00563"/>
    </source>
</evidence>
<accession>A0ABY3PMR9</accession>
<protein>
    <submittedName>
        <fullName evidence="2">1-acyl-sn-glycerol-3-phosphate acyltransferase</fullName>
    </submittedName>
</protein>
<dbReference type="InterPro" id="IPR002123">
    <property type="entry name" value="Plipid/glycerol_acylTrfase"/>
</dbReference>
<reference evidence="2 3" key="1">
    <citation type="journal article" date="2021" name="Genome Biol. Evol.">
        <title>Complete Genome Sequencing of a Novel Gloeobacter Species from a Waterfall Cave in Mexico.</title>
        <authorList>
            <person name="Saw J.H."/>
            <person name="Cardona T."/>
            <person name="Montejano G."/>
        </authorList>
    </citation>
    <scope>NUCLEOTIDE SEQUENCE [LARGE SCALE GENOMIC DNA]</scope>
    <source>
        <strain evidence="2">MG652769</strain>
    </source>
</reference>
<evidence type="ECO:0000313" key="2">
    <source>
        <dbReference type="EMBL" id="UFP94941.1"/>
    </source>
</evidence>
<gene>
    <name evidence="2" type="ORF">ISF26_01450</name>
</gene>
<proteinExistence type="predicted"/>
<keyword evidence="3" id="KW-1185">Reference proteome</keyword>